<dbReference type="AlphaFoldDB" id="A0A897NE95"/>
<keyword evidence="2" id="KW-0472">Membrane</keyword>
<dbReference type="RefSeq" id="WP_229125336.1">
    <property type="nucleotide sequence ID" value="NZ_CP064789.1"/>
</dbReference>
<feature type="region of interest" description="Disordered" evidence="1">
    <location>
        <begin position="154"/>
        <end position="243"/>
    </location>
</feature>
<reference evidence="3" key="1">
    <citation type="submission" date="2020-11" db="EMBL/GenBank/DDBJ databases">
        <title>Carbohydrate-dependent, anaerobic sulfur respiration: A novel catabolism in halophilic archaea.</title>
        <authorList>
            <person name="Sorokin D.Y."/>
            <person name="Messina E."/>
            <person name="Smedile F."/>
            <person name="La Cono V."/>
            <person name="Hallsworth J.E."/>
            <person name="Yakimov M.M."/>
        </authorList>
    </citation>
    <scope>NUCLEOTIDE SEQUENCE</scope>
    <source>
        <strain evidence="3">HSR-Bgl</strain>
    </source>
</reference>
<keyword evidence="2" id="KW-1133">Transmembrane helix</keyword>
<keyword evidence="2" id="KW-0812">Transmembrane</keyword>
<dbReference type="GeneID" id="68859835"/>
<dbReference type="EMBL" id="CP064789">
    <property type="protein sequence ID" value="QSG10744.1"/>
    <property type="molecule type" value="Genomic_DNA"/>
</dbReference>
<accession>A0A897NE95</accession>
<evidence type="ECO:0000313" key="3">
    <source>
        <dbReference type="EMBL" id="QSG10744.1"/>
    </source>
</evidence>
<proteinExistence type="predicted"/>
<name>A0A897NE95_9EURY</name>
<feature type="compositionally biased region" description="Low complexity" evidence="1">
    <location>
        <begin position="187"/>
        <end position="202"/>
    </location>
</feature>
<evidence type="ECO:0000256" key="1">
    <source>
        <dbReference type="SAM" id="MobiDB-lite"/>
    </source>
</evidence>
<feature type="compositionally biased region" description="Polar residues" evidence="1">
    <location>
        <begin position="154"/>
        <end position="183"/>
    </location>
</feature>
<dbReference type="Proteomes" id="UP000663305">
    <property type="component" value="Chromosome"/>
</dbReference>
<feature type="transmembrane region" description="Helical" evidence="2">
    <location>
        <begin position="253"/>
        <end position="273"/>
    </location>
</feature>
<sequence>MTRTSLLVAVLVASTALLVSTGAVPFSDGTDEISEVDIEMSPADGPNGQYAVIDETGELALVLSDENPDLEVGGVPGDAVTPLDRVFTITYTGDLSARVWITDDAEDVRFYRGGDPDETLEGSDNAVTLGPNETLEVGLRVDTRGDHDVESASTFGVSVEQATPTSAEISGDSSAETPTTQTAVEAPTESTMPLTTETTQPSNSPTDGEVGNETTTEAGPVPPVGADTTTGTTTGGDDPPAGGLPAEVGGFDLAVAVPALSLLALALLALAWYRRRGDR</sequence>
<organism evidence="3 4">
    <name type="scientific">Halapricum desulfuricans</name>
    <dbReference type="NCBI Taxonomy" id="2841257"/>
    <lineage>
        <taxon>Archaea</taxon>
        <taxon>Methanobacteriati</taxon>
        <taxon>Methanobacteriota</taxon>
        <taxon>Stenosarchaea group</taxon>
        <taxon>Halobacteria</taxon>
        <taxon>Halobacteriales</taxon>
        <taxon>Haloarculaceae</taxon>
        <taxon>Halapricum</taxon>
    </lineage>
</organism>
<evidence type="ECO:0000256" key="2">
    <source>
        <dbReference type="SAM" id="Phobius"/>
    </source>
</evidence>
<evidence type="ECO:0000313" key="4">
    <source>
        <dbReference type="Proteomes" id="UP000663305"/>
    </source>
</evidence>
<gene>
    <name evidence="3" type="ORF">HSBGL_0307</name>
</gene>
<feature type="compositionally biased region" description="Low complexity" evidence="1">
    <location>
        <begin position="224"/>
        <end position="243"/>
    </location>
</feature>
<protein>
    <submittedName>
        <fullName evidence="3">Cell surface protein</fullName>
    </submittedName>
</protein>